<reference evidence="2" key="1">
    <citation type="journal article" date="2023" name="Mol. Phylogenet. Evol.">
        <title>Genome-scale phylogeny and comparative genomics of the fungal order Sordariales.</title>
        <authorList>
            <person name="Hensen N."/>
            <person name="Bonometti L."/>
            <person name="Westerberg I."/>
            <person name="Brannstrom I.O."/>
            <person name="Guillou S."/>
            <person name="Cros-Aarteil S."/>
            <person name="Calhoun S."/>
            <person name="Haridas S."/>
            <person name="Kuo A."/>
            <person name="Mondo S."/>
            <person name="Pangilinan J."/>
            <person name="Riley R."/>
            <person name="LaButti K."/>
            <person name="Andreopoulos B."/>
            <person name="Lipzen A."/>
            <person name="Chen C."/>
            <person name="Yan M."/>
            <person name="Daum C."/>
            <person name="Ng V."/>
            <person name="Clum A."/>
            <person name="Steindorff A."/>
            <person name="Ohm R.A."/>
            <person name="Martin F."/>
            <person name="Silar P."/>
            <person name="Natvig D.O."/>
            <person name="Lalanne C."/>
            <person name="Gautier V."/>
            <person name="Ament-Velasquez S.L."/>
            <person name="Kruys A."/>
            <person name="Hutchinson M.I."/>
            <person name="Powell A.J."/>
            <person name="Barry K."/>
            <person name="Miller A.N."/>
            <person name="Grigoriev I.V."/>
            <person name="Debuchy R."/>
            <person name="Gladieux P."/>
            <person name="Hiltunen Thoren M."/>
            <person name="Johannesson H."/>
        </authorList>
    </citation>
    <scope>NUCLEOTIDE SEQUENCE</scope>
    <source>
        <strain evidence="2">CBS 508.74</strain>
    </source>
</reference>
<evidence type="ECO:0000256" key="1">
    <source>
        <dbReference type="SAM" id="MobiDB-lite"/>
    </source>
</evidence>
<evidence type="ECO:0000313" key="2">
    <source>
        <dbReference type="EMBL" id="KAK4117864.1"/>
    </source>
</evidence>
<dbReference type="AlphaFoldDB" id="A0AAN6YYX3"/>
<sequence>MSRDGEGVTVAWLHPCRPDGDAGTAAVSATLSRGASPLRGKRRVRRYVPSNLRHSRGAVVIRLFSAWQSAICDASKGLPLANVRASKGARCRGRLSLLPPHSNNSLALVPSPRLSTSSTGFVGKAHLTPGASLSDLEYSKYSDCHSFAPPLRSTGSYYTHAPSIRGICIPPSLIANSRAHCLSAVPSGDASLSLLRQHYCAYQNASASDCRRSPSAARGRCGRHVNHDRDKLPDTHQNGHLTARPSDRAVQLYQHHHADSSINNPLAARHYHRRRLCRQPLAGQCRGCSRGRSCGRRRRGRRCCCRLALTCRPGRPMDRVCKGGDP</sequence>
<name>A0AAN6YYX3_9PEZI</name>
<dbReference type="Proteomes" id="UP001302812">
    <property type="component" value="Unassembled WGS sequence"/>
</dbReference>
<keyword evidence="3" id="KW-1185">Reference proteome</keyword>
<evidence type="ECO:0000313" key="3">
    <source>
        <dbReference type="Proteomes" id="UP001302812"/>
    </source>
</evidence>
<gene>
    <name evidence="2" type="ORF">N656DRAFT_67251</name>
</gene>
<accession>A0AAN6YYX3</accession>
<reference evidence="2" key="2">
    <citation type="submission" date="2023-05" db="EMBL/GenBank/DDBJ databases">
        <authorList>
            <consortium name="Lawrence Berkeley National Laboratory"/>
            <person name="Steindorff A."/>
            <person name="Hensen N."/>
            <person name="Bonometti L."/>
            <person name="Westerberg I."/>
            <person name="Brannstrom I.O."/>
            <person name="Guillou S."/>
            <person name="Cros-Aarteil S."/>
            <person name="Calhoun S."/>
            <person name="Haridas S."/>
            <person name="Kuo A."/>
            <person name="Mondo S."/>
            <person name="Pangilinan J."/>
            <person name="Riley R."/>
            <person name="Labutti K."/>
            <person name="Andreopoulos B."/>
            <person name="Lipzen A."/>
            <person name="Chen C."/>
            <person name="Yanf M."/>
            <person name="Daum C."/>
            <person name="Ng V."/>
            <person name="Clum A."/>
            <person name="Ohm R."/>
            <person name="Martin F."/>
            <person name="Silar P."/>
            <person name="Natvig D."/>
            <person name="Lalanne C."/>
            <person name="Gautier V."/>
            <person name="Ament-Velasquez S.L."/>
            <person name="Kruys A."/>
            <person name="Hutchinson M.I."/>
            <person name="Powell A.J."/>
            <person name="Barry K."/>
            <person name="Miller A.N."/>
            <person name="Grigoriev I.V."/>
            <person name="Debuchy R."/>
            <person name="Gladieux P."/>
            <person name="Thoren M.H."/>
            <person name="Johannesson H."/>
        </authorList>
    </citation>
    <scope>NUCLEOTIDE SEQUENCE</scope>
    <source>
        <strain evidence="2">CBS 508.74</strain>
    </source>
</reference>
<comment type="caution">
    <text evidence="2">The sequence shown here is derived from an EMBL/GenBank/DDBJ whole genome shotgun (WGS) entry which is preliminary data.</text>
</comment>
<dbReference type="GeneID" id="89934584"/>
<dbReference type="RefSeq" id="XP_064675434.1">
    <property type="nucleotide sequence ID" value="XM_064810459.1"/>
</dbReference>
<protein>
    <submittedName>
        <fullName evidence="2">Uncharacterized protein</fullName>
    </submittedName>
</protein>
<organism evidence="2 3">
    <name type="scientific">Canariomyces notabilis</name>
    <dbReference type="NCBI Taxonomy" id="2074819"/>
    <lineage>
        <taxon>Eukaryota</taxon>
        <taxon>Fungi</taxon>
        <taxon>Dikarya</taxon>
        <taxon>Ascomycota</taxon>
        <taxon>Pezizomycotina</taxon>
        <taxon>Sordariomycetes</taxon>
        <taxon>Sordariomycetidae</taxon>
        <taxon>Sordariales</taxon>
        <taxon>Chaetomiaceae</taxon>
        <taxon>Canariomyces</taxon>
    </lineage>
</organism>
<proteinExistence type="predicted"/>
<dbReference type="EMBL" id="MU853332">
    <property type="protein sequence ID" value="KAK4117864.1"/>
    <property type="molecule type" value="Genomic_DNA"/>
</dbReference>
<feature type="compositionally biased region" description="Basic and acidic residues" evidence="1">
    <location>
        <begin position="225"/>
        <end position="234"/>
    </location>
</feature>
<feature type="region of interest" description="Disordered" evidence="1">
    <location>
        <begin position="213"/>
        <end position="243"/>
    </location>
</feature>